<reference evidence="4 5" key="1">
    <citation type="submission" date="2016-09" db="EMBL/GenBank/DDBJ databases">
        <title>Genome-resolved meta-omics ties microbial dynamics to process performance in biotechnology for thiocyanate degradation.</title>
        <authorList>
            <person name="Kantor R.S."/>
            <person name="Huddy R.J."/>
            <person name="Iyer R."/>
            <person name="Thomas B.C."/>
            <person name="Brown C.T."/>
            <person name="Anantharaman K."/>
            <person name="Tringe S."/>
            <person name="Hettich R.L."/>
            <person name="Harrison S.T."/>
            <person name="Banfield J.F."/>
        </authorList>
    </citation>
    <scope>NUCLEOTIDE SEQUENCE [LARGE SCALE GENOMIC DNA]</scope>
    <source>
        <strain evidence="4">59-99</strain>
    </source>
</reference>
<keyword evidence="1" id="KW-0378">Hydrolase</keyword>
<dbReference type="Gene3D" id="3.30.420.150">
    <property type="entry name" value="Exopolyphosphatase. Domain 2"/>
    <property type="match status" value="1"/>
</dbReference>
<dbReference type="CDD" id="cd00077">
    <property type="entry name" value="HDc"/>
    <property type="match status" value="1"/>
</dbReference>
<dbReference type="InterPro" id="IPR050273">
    <property type="entry name" value="GppA/Ppx_hydrolase"/>
</dbReference>
<dbReference type="InterPro" id="IPR003695">
    <property type="entry name" value="Ppx_GppA_N"/>
</dbReference>
<organism evidence="4 5">
    <name type="scientific">Candidatus Kapaibacterium thiocyanatum</name>
    <dbReference type="NCBI Taxonomy" id="1895771"/>
    <lineage>
        <taxon>Bacteria</taxon>
        <taxon>Pseudomonadati</taxon>
        <taxon>Candidatus Kapaibacteriota</taxon>
        <taxon>Candidatus Kapaibacteriia</taxon>
        <taxon>Candidatus Kapaibacteriales</taxon>
        <taxon>Candidatus Kapaibacteriaceae</taxon>
        <taxon>Candidatus Kapaibacterium</taxon>
    </lineage>
</organism>
<dbReference type="PANTHER" id="PTHR30005">
    <property type="entry name" value="EXOPOLYPHOSPHATASE"/>
    <property type="match status" value="1"/>
</dbReference>
<evidence type="ECO:0000313" key="5">
    <source>
        <dbReference type="Proteomes" id="UP000184233"/>
    </source>
</evidence>
<evidence type="ECO:0000259" key="3">
    <source>
        <dbReference type="Pfam" id="PF21447"/>
    </source>
</evidence>
<dbReference type="SUPFAM" id="SSF109604">
    <property type="entry name" value="HD-domain/PDEase-like"/>
    <property type="match status" value="1"/>
</dbReference>
<dbReference type="AlphaFoldDB" id="A0A1M3KVD1"/>
<dbReference type="PANTHER" id="PTHR30005:SF0">
    <property type="entry name" value="RETROGRADE REGULATION PROTEIN 2"/>
    <property type="match status" value="1"/>
</dbReference>
<feature type="domain" description="Ppx/GppA phosphatase C-terminal" evidence="3">
    <location>
        <begin position="320"/>
        <end position="472"/>
    </location>
</feature>
<dbReference type="CDD" id="cd24006">
    <property type="entry name" value="ASKHA_NBD_PPX_GppA"/>
    <property type="match status" value="1"/>
</dbReference>
<dbReference type="SUPFAM" id="SSF53067">
    <property type="entry name" value="Actin-like ATPase domain"/>
    <property type="match status" value="2"/>
</dbReference>
<dbReference type="InterPro" id="IPR003607">
    <property type="entry name" value="HD/PDEase_dom"/>
</dbReference>
<proteinExistence type="predicted"/>
<dbReference type="GO" id="GO:0016462">
    <property type="term" value="F:pyrophosphatase activity"/>
    <property type="evidence" value="ECO:0007669"/>
    <property type="project" value="TreeGrafter"/>
</dbReference>
<accession>A0A1M3KVD1</accession>
<dbReference type="STRING" id="1895771.BGO89_12830"/>
<name>A0A1M3KVD1_9BACT</name>
<dbReference type="InterPro" id="IPR048950">
    <property type="entry name" value="Ppx_GppA_C"/>
</dbReference>
<feature type="domain" description="Ppx/GppA phosphatase N-terminal" evidence="2">
    <location>
        <begin position="18"/>
        <end position="306"/>
    </location>
</feature>
<dbReference type="Pfam" id="PF21447">
    <property type="entry name" value="Ppx-GppA_III"/>
    <property type="match status" value="1"/>
</dbReference>
<dbReference type="PIRSF" id="PIRSF001267">
    <property type="entry name" value="Pyrophosphatase_GppA_Ppx"/>
    <property type="match status" value="1"/>
</dbReference>
<gene>
    <name evidence="4" type="ORF">BGO89_12830</name>
</gene>
<dbReference type="Proteomes" id="UP000184233">
    <property type="component" value="Unassembled WGS sequence"/>
</dbReference>
<sequence>MIAAIDVGTNSFHMVVASVSTRGVLRIHARNKEMVRLGSAGGDMKKLEADAMDRGVDTLKRFTSEARQHDARIRAVATSAVREAVNKDEFVERVHRETGIEIEVVSGVEEGRLIYVGSLHALPILTRRTMVFDIGGGSTETIIGYQGEAVFVHSAKLGHIRMSKRFFPSATVTDEQIDQCRRAIKGDWVPVFQTLLAYGFEHAVGCSGTIMAVAAMVMARQGKRIPESMNALRFTRQELLQTIDDITKARTQQQRLALPGMDAKRADVILGGALILEQAILGLNLQELTISGYALREGIVFDTVQKQRDIDEYHHLSHLRYQSVDHLCELYRVRRQHAEHVKNLCLRLFDDLRPLHKLGDRERELLEAAALLHDVGYHISAEQHHKHSEYIIRNSPMPGFTNDETELIGTIARYHRKSHPKKKHIQFAILSGSEQHLVRVCAAILRICEGLDRRQQQFVQGVRASYGTNTIEVYLTTPAGVPDIELWGAERRKTLLEETFGKKVRLLVTATQGMA</sequence>
<protein>
    <recommendedName>
        <fullName evidence="6">Exopolyphosphatase</fullName>
    </recommendedName>
</protein>
<evidence type="ECO:0008006" key="6">
    <source>
        <dbReference type="Google" id="ProtNLM"/>
    </source>
</evidence>
<dbReference type="InterPro" id="IPR030673">
    <property type="entry name" value="PyroPPase_GppA_Ppx"/>
</dbReference>
<dbReference type="Pfam" id="PF02541">
    <property type="entry name" value="Ppx-GppA"/>
    <property type="match status" value="1"/>
</dbReference>
<dbReference type="Gene3D" id="3.30.420.40">
    <property type="match status" value="1"/>
</dbReference>
<dbReference type="EMBL" id="MKVH01000025">
    <property type="protein sequence ID" value="OJX56221.1"/>
    <property type="molecule type" value="Genomic_DNA"/>
</dbReference>
<evidence type="ECO:0000313" key="4">
    <source>
        <dbReference type="EMBL" id="OJX56221.1"/>
    </source>
</evidence>
<dbReference type="Gene3D" id="1.10.3210.10">
    <property type="entry name" value="Hypothetical protein af1432"/>
    <property type="match status" value="1"/>
</dbReference>
<dbReference type="InterPro" id="IPR043129">
    <property type="entry name" value="ATPase_NBD"/>
</dbReference>
<comment type="caution">
    <text evidence="4">The sequence shown here is derived from an EMBL/GenBank/DDBJ whole genome shotgun (WGS) entry which is preliminary data.</text>
</comment>
<evidence type="ECO:0000259" key="2">
    <source>
        <dbReference type="Pfam" id="PF02541"/>
    </source>
</evidence>
<evidence type="ECO:0000256" key="1">
    <source>
        <dbReference type="ARBA" id="ARBA00022801"/>
    </source>
</evidence>